<feature type="compositionally biased region" description="Polar residues" evidence="1">
    <location>
        <begin position="790"/>
        <end position="804"/>
    </location>
</feature>
<proteinExistence type="predicted"/>
<dbReference type="RefSeq" id="WP_009133121.1">
    <property type="nucleotide sequence ID" value="NZ_CP102250.1"/>
</dbReference>
<evidence type="ECO:0000256" key="2">
    <source>
        <dbReference type="SAM" id="SignalP"/>
    </source>
</evidence>
<dbReference type="InterPro" id="IPR008979">
    <property type="entry name" value="Galactose-bd-like_sf"/>
</dbReference>
<comment type="caution">
    <text evidence="5">The sequence shown here is derived from an EMBL/GenBank/DDBJ whole genome shotgun (WGS) entry which is preliminary data.</text>
</comment>
<dbReference type="GeneID" id="92816737"/>
<dbReference type="STRING" id="742725.HMPREF9450_00315"/>
<dbReference type="InterPro" id="IPR013737">
    <property type="entry name" value="Bac_rhamnosid_N"/>
</dbReference>
<keyword evidence="2" id="KW-0732">Signal</keyword>
<dbReference type="Gene3D" id="2.60.420.10">
    <property type="entry name" value="Maltose phosphorylase, domain 3"/>
    <property type="match status" value="1"/>
</dbReference>
<keyword evidence="6" id="KW-1185">Reference proteome</keyword>
<dbReference type="InterPro" id="IPR008928">
    <property type="entry name" value="6-hairpin_glycosidase_sf"/>
</dbReference>
<dbReference type="PANTHER" id="PTHR34987:SF2">
    <property type="entry name" value="B, PUTATIVE (AFU_ORTHOLOGUE AFUA_7G05040)-RELATED"/>
    <property type="match status" value="1"/>
</dbReference>
<evidence type="ECO:0000313" key="5">
    <source>
        <dbReference type="EMBL" id="EHB93049.1"/>
    </source>
</evidence>
<evidence type="ECO:0000313" key="6">
    <source>
        <dbReference type="Proteomes" id="UP000006008"/>
    </source>
</evidence>
<dbReference type="HOGENOM" id="CLU_009782_0_0_10"/>
<dbReference type="SUPFAM" id="SSF49785">
    <property type="entry name" value="Galactose-binding domain-like"/>
    <property type="match status" value="1"/>
</dbReference>
<dbReference type="InterPro" id="IPR035396">
    <property type="entry name" value="Bac_rhamnosid6H"/>
</dbReference>
<gene>
    <name evidence="5" type="ORF">HMPREF9450_00315</name>
</gene>
<protein>
    <recommendedName>
        <fullName evidence="7">Alpha-L-rhamnosidase</fullName>
    </recommendedName>
</protein>
<dbReference type="GO" id="GO:0005975">
    <property type="term" value="P:carbohydrate metabolic process"/>
    <property type="evidence" value="ECO:0007669"/>
    <property type="project" value="InterPro"/>
</dbReference>
<dbReference type="InterPro" id="IPR012341">
    <property type="entry name" value="6hp_glycosidase-like_sf"/>
</dbReference>
<evidence type="ECO:0000256" key="1">
    <source>
        <dbReference type="SAM" id="MobiDB-lite"/>
    </source>
</evidence>
<feature type="domain" description="Bacterial alpha-L-rhamnosidase N-terminal" evidence="3">
    <location>
        <begin position="107"/>
        <end position="239"/>
    </location>
</feature>
<dbReference type="SUPFAM" id="SSF48208">
    <property type="entry name" value="Six-hairpin glycosidases"/>
    <property type="match status" value="1"/>
</dbReference>
<dbReference type="PATRIC" id="fig|742725.3.peg.356"/>
<sequence length="841" mass="94281">MKPTFPFACLGLLLCWSASSPEIRAAASPSTVIAAAGAAEPKTAIRNTRPIAAFPAVRTAAPDSGLLTATWETRWARDGESSPYDFGVYHFRRSFDLAARPETFVINITADNRYRLFVNGTPACWGSARGDLRSWYYETVDIAPLLHAGRNTLAVQVWNGGELKPQAQVSFMSGLLVQGNTEAESAVNTPGEWKVFRNEAIAPTPVSYVGFFEQIDGSRYPWGWEQPGYDDSSWHAVRAEGEGIPFGHSIYGGYQRALVPRQIPLMEETPLRIPQIRRSEGLARVSDFISGCDPLQIPARTTCSILLDQTFLTNAYPELILSGGKGATVRLAYGEALFDSHKQKGNRNEIDGRTIELTHYDIVRPDGAEGRLYRPVWFRTYRYIQLDITTTGDPLTIEDLYGRFTGYPFTERGSFSCDDPGLAKIWEVGWRTARLCAMETYFDCPYYEQLQYVGDTRIQALISLYVSGDDRLMRQAIRAFDLSRSPEGITASRYPNLQMQYIPPFSLYWINMVHDYWMHRDDEAFVRQFLPGIRSVLEWYVGQIDPATGMLRSRMPHWSFVDWVRAWWVPERPGCPPEGEKAGSSIITLNLSSAMRDGAELLARFGDRAGAARYDSIGRQLAATTYEQCWDEQRGMLHDYIGSPTFSQHANIMGILTDAIPAEQQQEVFNRIDSDTTISQATFYYRFYLTRALKKTGLADRYSSMLQPWYDMIDMGLSTFAENPEPTRSDCHAWSSSPNYDFLATILGVEPDAPGFASVRIEPHPGHLNRISGVVPHPQGDIRVELRRTQPGNRNSGGRNSTVSGHGGLRGEVTLPGTLTGRFVWNGREIALSPGLNNINI</sequence>
<evidence type="ECO:0008006" key="7">
    <source>
        <dbReference type="Google" id="ProtNLM"/>
    </source>
</evidence>
<dbReference type="OrthoDB" id="9815108at2"/>
<organism evidence="5 6">
    <name type="scientific">Alistipes indistinctus YIT 12060</name>
    <dbReference type="NCBI Taxonomy" id="742725"/>
    <lineage>
        <taxon>Bacteria</taxon>
        <taxon>Pseudomonadati</taxon>
        <taxon>Bacteroidota</taxon>
        <taxon>Bacteroidia</taxon>
        <taxon>Bacteroidales</taxon>
        <taxon>Rikenellaceae</taxon>
        <taxon>Alistipes</taxon>
    </lineage>
</organism>
<feature type="domain" description="Alpha-L-rhamnosidase six-hairpin glycosidase" evidence="4">
    <location>
        <begin position="411"/>
        <end position="738"/>
    </location>
</feature>
<dbReference type="Gene3D" id="2.60.120.260">
    <property type="entry name" value="Galactose-binding domain-like"/>
    <property type="match status" value="1"/>
</dbReference>
<evidence type="ECO:0000259" key="3">
    <source>
        <dbReference type="Pfam" id="PF08531"/>
    </source>
</evidence>
<accession>G5H5V5</accession>
<dbReference type="Gene3D" id="1.50.10.10">
    <property type="match status" value="1"/>
</dbReference>
<reference evidence="5 6" key="1">
    <citation type="submission" date="2011-08" db="EMBL/GenBank/DDBJ databases">
        <title>The Genome Sequence of Alistipes indistinctus YIT 12060.</title>
        <authorList>
            <consortium name="The Broad Institute Genome Sequencing Platform"/>
            <person name="Earl A."/>
            <person name="Ward D."/>
            <person name="Feldgarden M."/>
            <person name="Gevers D."/>
            <person name="Morotomi M."/>
            <person name="Young S.K."/>
            <person name="Zeng Q."/>
            <person name="Gargeya S."/>
            <person name="Fitzgerald M."/>
            <person name="Haas B."/>
            <person name="Abouelleil A."/>
            <person name="Alvarado L."/>
            <person name="Arachchi H.M."/>
            <person name="Berlin A."/>
            <person name="Brown A."/>
            <person name="Chapman S.B."/>
            <person name="Chen Z."/>
            <person name="Dunbar C."/>
            <person name="Freedman E."/>
            <person name="Gearin G."/>
            <person name="Gellesch M."/>
            <person name="Goldberg J."/>
            <person name="Griggs A."/>
            <person name="Gujja S."/>
            <person name="Heiman D."/>
            <person name="Howarth C."/>
            <person name="Larson L."/>
            <person name="Lui A."/>
            <person name="MacDonald P.J.P."/>
            <person name="Montmayeur A."/>
            <person name="Murphy C."/>
            <person name="Neiman D."/>
            <person name="Pearson M."/>
            <person name="Priest M."/>
            <person name="Roberts A."/>
            <person name="Saif S."/>
            <person name="Shea T."/>
            <person name="Shenoy N."/>
            <person name="Sisk P."/>
            <person name="Stolte C."/>
            <person name="Sykes S."/>
            <person name="Wortman J."/>
            <person name="Nusbaum C."/>
            <person name="Birren B."/>
        </authorList>
    </citation>
    <scope>NUCLEOTIDE SEQUENCE [LARGE SCALE GENOMIC DNA]</scope>
    <source>
        <strain evidence="5 6">YIT 12060</strain>
    </source>
</reference>
<feature type="region of interest" description="Disordered" evidence="1">
    <location>
        <begin position="788"/>
        <end position="812"/>
    </location>
</feature>
<dbReference type="AlphaFoldDB" id="G5H5V5"/>
<dbReference type="PANTHER" id="PTHR34987">
    <property type="entry name" value="C, PUTATIVE (AFU_ORTHOLOGUE AFUA_3G02880)-RELATED"/>
    <property type="match status" value="1"/>
</dbReference>
<name>G5H5V5_9BACT</name>
<dbReference type="Pfam" id="PF08531">
    <property type="entry name" value="Bac_rhamnosid_N"/>
    <property type="match status" value="1"/>
</dbReference>
<dbReference type="eggNOG" id="COG3408">
    <property type="taxonomic scope" value="Bacteria"/>
</dbReference>
<evidence type="ECO:0000259" key="4">
    <source>
        <dbReference type="Pfam" id="PF17389"/>
    </source>
</evidence>
<dbReference type="EMBL" id="ADLD01000004">
    <property type="protein sequence ID" value="EHB93049.1"/>
    <property type="molecule type" value="Genomic_DNA"/>
</dbReference>
<dbReference type="Proteomes" id="UP000006008">
    <property type="component" value="Unassembled WGS sequence"/>
</dbReference>
<feature type="signal peptide" evidence="2">
    <location>
        <begin position="1"/>
        <end position="25"/>
    </location>
</feature>
<dbReference type="Pfam" id="PF17389">
    <property type="entry name" value="Bac_rhamnosid6H"/>
    <property type="match status" value="1"/>
</dbReference>
<feature type="chain" id="PRO_5003477623" description="Alpha-L-rhamnosidase" evidence="2">
    <location>
        <begin position="26"/>
        <end position="841"/>
    </location>
</feature>